<proteinExistence type="predicted"/>
<organism evidence="2 3">
    <name type="scientific">Pseudotamlana carrageenivorans</name>
    <dbReference type="NCBI Taxonomy" id="2069432"/>
    <lineage>
        <taxon>Bacteria</taxon>
        <taxon>Pseudomonadati</taxon>
        <taxon>Bacteroidota</taxon>
        <taxon>Flavobacteriia</taxon>
        <taxon>Flavobacteriales</taxon>
        <taxon>Flavobacteriaceae</taxon>
        <taxon>Pseudotamlana</taxon>
    </lineage>
</organism>
<dbReference type="Pfam" id="PF01610">
    <property type="entry name" value="DDE_Tnp_ISL3"/>
    <property type="match status" value="1"/>
</dbReference>
<evidence type="ECO:0000313" key="3">
    <source>
        <dbReference type="Proteomes" id="UP000236592"/>
    </source>
</evidence>
<sequence length="116" mass="13566">MLNSKIPQLLLLILIKEAYDLSNQLRVIYNTCTDKNIAMTKLALWYNQIENSGFKSFRVVMNTISLNYRGILNYFDNRSTNAAAESFNAKIKAFRQQLRGVRNKEFFLFRLAQIYA</sequence>
<dbReference type="InterPro" id="IPR002560">
    <property type="entry name" value="Transposase_DDE"/>
</dbReference>
<dbReference type="AlphaFoldDB" id="A0A2I7SI50"/>
<dbReference type="EMBL" id="CP025938">
    <property type="protein sequence ID" value="AUS05559.1"/>
    <property type="molecule type" value="Genomic_DNA"/>
</dbReference>
<evidence type="ECO:0000313" key="2">
    <source>
        <dbReference type="EMBL" id="AUS05559.1"/>
    </source>
</evidence>
<dbReference type="Proteomes" id="UP000236592">
    <property type="component" value="Chromosome"/>
</dbReference>
<evidence type="ECO:0000259" key="1">
    <source>
        <dbReference type="Pfam" id="PF01610"/>
    </source>
</evidence>
<keyword evidence="3" id="KW-1185">Reference proteome</keyword>
<reference evidence="3" key="1">
    <citation type="submission" date="2018-01" db="EMBL/GenBank/DDBJ databases">
        <title>Complete genome of Tamlana sp. UJ94.</title>
        <authorList>
            <person name="Jung J."/>
            <person name="Chung D."/>
            <person name="Bae S.S."/>
            <person name="Baek K."/>
        </authorList>
    </citation>
    <scope>NUCLEOTIDE SEQUENCE [LARGE SCALE GENOMIC DNA]</scope>
    <source>
        <strain evidence="3">UJ94</strain>
    </source>
</reference>
<gene>
    <name evidence="2" type="ORF">C1A40_08820</name>
</gene>
<name>A0A2I7SI50_9FLAO</name>
<protein>
    <submittedName>
        <fullName evidence="2">Transposase</fullName>
    </submittedName>
</protein>
<feature type="domain" description="Transposase IS204/IS1001/IS1096/IS1165 DDE" evidence="1">
    <location>
        <begin position="15"/>
        <end position="110"/>
    </location>
</feature>
<accession>A0A2I7SI50</accession>
<dbReference type="KEGG" id="taj:C1A40_08820"/>